<proteinExistence type="predicted"/>
<organism evidence="2 3">
    <name type="scientific">Chaetomidium leptoderma</name>
    <dbReference type="NCBI Taxonomy" id="669021"/>
    <lineage>
        <taxon>Eukaryota</taxon>
        <taxon>Fungi</taxon>
        <taxon>Dikarya</taxon>
        <taxon>Ascomycota</taxon>
        <taxon>Pezizomycotina</taxon>
        <taxon>Sordariomycetes</taxon>
        <taxon>Sordariomycetidae</taxon>
        <taxon>Sordariales</taxon>
        <taxon>Chaetomiaceae</taxon>
        <taxon>Chaetomidium</taxon>
    </lineage>
</organism>
<evidence type="ECO:0000256" key="1">
    <source>
        <dbReference type="SAM" id="MobiDB-lite"/>
    </source>
</evidence>
<gene>
    <name evidence="2" type="ORF">C8A00DRAFT_14848</name>
</gene>
<comment type="caution">
    <text evidence="2">The sequence shown here is derived from an EMBL/GenBank/DDBJ whole genome shotgun (WGS) entry which is preliminary data.</text>
</comment>
<dbReference type="Proteomes" id="UP001302745">
    <property type="component" value="Unassembled WGS sequence"/>
</dbReference>
<dbReference type="AlphaFoldDB" id="A0AAN6VPE6"/>
<name>A0AAN6VPE6_9PEZI</name>
<keyword evidence="3" id="KW-1185">Reference proteome</keyword>
<evidence type="ECO:0000313" key="2">
    <source>
        <dbReference type="EMBL" id="KAK4154005.1"/>
    </source>
</evidence>
<accession>A0AAN6VPE6</accession>
<reference evidence="2" key="1">
    <citation type="journal article" date="2023" name="Mol. Phylogenet. Evol.">
        <title>Genome-scale phylogeny and comparative genomics of the fungal order Sordariales.</title>
        <authorList>
            <person name="Hensen N."/>
            <person name="Bonometti L."/>
            <person name="Westerberg I."/>
            <person name="Brannstrom I.O."/>
            <person name="Guillou S."/>
            <person name="Cros-Aarteil S."/>
            <person name="Calhoun S."/>
            <person name="Haridas S."/>
            <person name="Kuo A."/>
            <person name="Mondo S."/>
            <person name="Pangilinan J."/>
            <person name="Riley R."/>
            <person name="LaButti K."/>
            <person name="Andreopoulos B."/>
            <person name="Lipzen A."/>
            <person name="Chen C."/>
            <person name="Yan M."/>
            <person name="Daum C."/>
            <person name="Ng V."/>
            <person name="Clum A."/>
            <person name="Steindorff A."/>
            <person name="Ohm R.A."/>
            <person name="Martin F."/>
            <person name="Silar P."/>
            <person name="Natvig D.O."/>
            <person name="Lalanne C."/>
            <person name="Gautier V."/>
            <person name="Ament-Velasquez S.L."/>
            <person name="Kruys A."/>
            <person name="Hutchinson M.I."/>
            <person name="Powell A.J."/>
            <person name="Barry K."/>
            <person name="Miller A.N."/>
            <person name="Grigoriev I.V."/>
            <person name="Debuchy R."/>
            <person name="Gladieux P."/>
            <person name="Hiltunen Thoren M."/>
            <person name="Johannesson H."/>
        </authorList>
    </citation>
    <scope>NUCLEOTIDE SEQUENCE</scope>
    <source>
        <strain evidence="2">CBS 538.74</strain>
    </source>
</reference>
<feature type="compositionally biased region" description="Basic and acidic residues" evidence="1">
    <location>
        <begin position="278"/>
        <end position="287"/>
    </location>
</feature>
<protein>
    <submittedName>
        <fullName evidence="2">Uncharacterized protein</fullName>
    </submittedName>
</protein>
<dbReference type="EMBL" id="MU856924">
    <property type="protein sequence ID" value="KAK4154005.1"/>
    <property type="molecule type" value="Genomic_DNA"/>
</dbReference>
<feature type="region of interest" description="Disordered" evidence="1">
    <location>
        <begin position="278"/>
        <end position="305"/>
    </location>
</feature>
<evidence type="ECO:0000313" key="3">
    <source>
        <dbReference type="Proteomes" id="UP001302745"/>
    </source>
</evidence>
<sequence length="386" mass="44354">MQGDPACDWTDFLEPQLRRFPRVYTKAKLRKALGNGIEGCVARVKFDDDDSRFALKIFFNSVPDENDWWPLEREARNVAILEKVQAGLRQSSPTPVHVPTKRTTRLDCLRCLYAFSADGRRSRDFDGLPAGEKVAISSSFTRVRKCFGWTRVRGADFVAMNNVMKLDHYAEEEGEGSASHIERGREYFAIVYEYLPEAKLELNAVQRQLDFFYHTGFHLCQDTHERNWQGPGVLLDFGDYNSPVDRWFQAGGAYHPCLSAEVVIDMAKVQARAAEERKREHELREAGVEPTEEEEREEERALAKEHASADTARFVEWGYTASRWFSKEEILENKLEEDPLANIHIPAVEPRALGKVWNRYRKQKKEYLSQVANESDLGAPESLDSN</sequence>
<reference evidence="2" key="2">
    <citation type="submission" date="2023-05" db="EMBL/GenBank/DDBJ databases">
        <authorList>
            <consortium name="Lawrence Berkeley National Laboratory"/>
            <person name="Steindorff A."/>
            <person name="Hensen N."/>
            <person name="Bonometti L."/>
            <person name="Westerberg I."/>
            <person name="Brannstrom I.O."/>
            <person name="Guillou S."/>
            <person name="Cros-Aarteil S."/>
            <person name="Calhoun S."/>
            <person name="Haridas S."/>
            <person name="Kuo A."/>
            <person name="Mondo S."/>
            <person name="Pangilinan J."/>
            <person name="Riley R."/>
            <person name="Labutti K."/>
            <person name="Andreopoulos B."/>
            <person name="Lipzen A."/>
            <person name="Chen C."/>
            <person name="Yanf M."/>
            <person name="Daum C."/>
            <person name="Ng V."/>
            <person name="Clum A."/>
            <person name="Ohm R."/>
            <person name="Martin F."/>
            <person name="Silar P."/>
            <person name="Natvig D."/>
            <person name="Lalanne C."/>
            <person name="Gautier V."/>
            <person name="Ament-Velasquez S.L."/>
            <person name="Kruys A."/>
            <person name="Hutchinson M.I."/>
            <person name="Powell A.J."/>
            <person name="Barry K."/>
            <person name="Miller A.N."/>
            <person name="Grigoriev I.V."/>
            <person name="Debuchy R."/>
            <person name="Gladieux P."/>
            <person name="Thoren M.H."/>
            <person name="Johannesson H."/>
        </authorList>
    </citation>
    <scope>NUCLEOTIDE SEQUENCE</scope>
    <source>
        <strain evidence="2">CBS 538.74</strain>
    </source>
</reference>